<accession>M6RLS3</accession>
<dbReference type="InterPro" id="IPR027417">
    <property type="entry name" value="P-loop_NTPase"/>
</dbReference>
<organism evidence="5 6">
    <name type="scientific">Leptospira interrogans serovar Icterohaemorrhagiae str. Verdun HP</name>
    <dbReference type="NCBI Taxonomy" id="1049910"/>
    <lineage>
        <taxon>Bacteria</taxon>
        <taxon>Pseudomonadati</taxon>
        <taxon>Spirochaetota</taxon>
        <taxon>Spirochaetia</taxon>
        <taxon>Leptospirales</taxon>
        <taxon>Leptospiraceae</taxon>
        <taxon>Leptospira</taxon>
    </lineage>
</organism>
<name>M6RLS3_LEPIR</name>
<keyword evidence="3 5" id="KW-0067">ATP-binding</keyword>
<evidence type="ECO:0000259" key="4">
    <source>
        <dbReference type="PROSITE" id="PS50893"/>
    </source>
</evidence>
<dbReference type="Gene3D" id="3.40.50.300">
    <property type="entry name" value="P-loop containing nucleotide triphosphate hydrolases"/>
    <property type="match status" value="1"/>
</dbReference>
<comment type="caution">
    <text evidence="5">The sequence shown here is derived from an EMBL/GenBank/DDBJ whole genome shotgun (WGS) entry which is preliminary data.</text>
</comment>
<dbReference type="AlphaFoldDB" id="M6RLS3"/>
<proteinExistence type="predicted"/>
<dbReference type="InterPro" id="IPR050153">
    <property type="entry name" value="Metal_Ion_Import_ABC"/>
</dbReference>
<dbReference type="InterPro" id="IPR003439">
    <property type="entry name" value="ABC_transporter-like_ATP-bd"/>
</dbReference>
<dbReference type="EMBL" id="AHNZ02000420">
    <property type="protein sequence ID" value="EMO05529.1"/>
    <property type="molecule type" value="Genomic_DNA"/>
</dbReference>
<dbReference type="PROSITE" id="PS00211">
    <property type="entry name" value="ABC_TRANSPORTER_1"/>
    <property type="match status" value="1"/>
</dbReference>
<dbReference type="InterPro" id="IPR017871">
    <property type="entry name" value="ABC_transporter-like_CS"/>
</dbReference>
<dbReference type="GO" id="GO:0016887">
    <property type="term" value="F:ATP hydrolysis activity"/>
    <property type="evidence" value="ECO:0007669"/>
    <property type="project" value="InterPro"/>
</dbReference>
<dbReference type="Proteomes" id="UP000012092">
    <property type="component" value="Unassembled WGS sequence"/>
</dbReference>
<dbReference type="SMART" id="SM00382">
    <property type="entry name" value="AAA"/>
    <property type="match status" value="1"/>
</dbReference>
<dbReference type="PROSITE" id="PS50893">
    <property type="entry name" value="ABC_TRANSPORTER_2"/>
    <property type="match status" value="1"/>
</dbReference>
<evidence type="ECO:0000256" key="2">
    <source>
        <dbReference type="ARBA" id="ARBA00022741"/>
    </source>
</evidence>
<keyword evidence="2" id="KW-0547">Nucleotide-binding</keyword>
<dbReference type="Pfam" id="PF00005">
    <property type="entry name" value="ABC_tran"/>
    <property type="match status" value="1"/>
</dbReference>
<dbReference type="InterPro" id="IPR003593">
    <property type="entry name" value="AAA+_ATPase"/>
</dbReference>
<evidence type="ECO:0000256" key="3">
    <source>
        <dbReference type="ARBA" id="ARBA00022840"/>
    </source>
</evidence>
<reference evidence="5 6" key="1">
    <citation type="submission" date="2013-01" db="EMBL/GenBank/DDBJ databases">
        <authorList>
            <person name="Harkins D.M."/>
            <person name="Durkin A.S."/>
            <person name="Brinkac L.M."/>
            <person name="Haft D.H."/>
            <person name="Selengut J.D."/>
            <person name="Sanka R."/>
            <person name="DePew J."/>
            <person name="Purushe J."/>
            <person name="Picardeau M."/>
            <person name="Werts C."/>
            <person name="Goarant C."/>
            <person name="Vinetz J.M."/>
            <person name="Sutton G.G."/>
            <person name="Nierman W.C."/>
            <person name="Fouts D.E."/>
        </authorList>
    </citation>
    <scope>NUCLEOTIDE SEQUENCE [LARGE SCALE GENOMIC DNA]</scope>
    <source>
        <strain evidence="5 6">Verdun HP</strain>
    </source>
</reference>
<feature type="domain" description="ABC transporter" evidence="4">
    <location>
        <begin position="25"/>
        <end position="264"/>
    </location>
</feature>
<dbReference type="PANTHER" id="PTHR42734">
    <property type="entry name" value="METAL TRANSPORT SYSTEM ATP-BINDING PROTEIN TM_0124-RELATED"/>
    <property type="match status" value="1"/>
</dbReference>
<dbReference type="FunFam" id="3.40.50.300:FF:004329">
    <property type="entry name" value="ABC transporter ATP-binding protein"/>
    <property type="match status" value="1"/>
</dbReference>
<evidence type="ECO:0000256" key="1">
    <source>
        <dbReference type="ARBA" id="ARBA00022448"/>
    </source>
</evidence>
<protein>
    <submittedName>
        <fullName evidence="5">ABC transporter, ATP-binding protein</fullName>
    </submittedName>
</protein>
<evidence type="ECO:0000313" key="5">
    <source>
        <dbReference type="EMBL" id="EMO05529.1"/>
    </source>
</evidence>
<keyword evidence="1" id="KW-0813">Transport</keyword>
<gene>
    <name evidence="5" type="ORF">LEP1GSC116_0920</name>
</gene>
<dbReference type="GO" id="GO:0005524">
    <property type="term" value="F:ATP binding"/>
    <property type="evidence" value="ECO:0007669"/>
    <property type="project" value="UniProtKB-KW"/>
</dbReference>
<dbReference type="SUPFAM" id="SSF52540">
    <property type="entry name" value="P-loop containing nucleoside triphosphate hydrolases"/>
    <property type="match status" value="1"/>
</dbReference>
<sequence>MKNLESYTKSHVWRIERRFENQFVIIPRKISYKPTGKTILDSVSFEIKTNEHCVLLGRNGAGKSTLVNLIYGMIWATSGTIRLFQETYGEIAIQDLRKRIGILDSSQQENSIQRKLTVKDTILTGLFHTIGYYRDPSPEEETKTLQILKDSDLLSKKDQLYNTLSSGEKKKILFLRSIVNEPDFLIMDEPCSSLDLTAREDFLGFLKEYHSKKKFTSLYITHRPEEIPDFYSKAVLLKEGKVIHFGPIEECFTEKNLEDLYDIPLQVQRIENTWSVIPKQKRTY</sequence>
<evidence type="ECO:0000313" key="6">
    <source>
        <dbReference type="Proteomes" id="UP000012092"/>
    </source>
</evidence>